<evidence type="ECO:0000313" key="2">
    <source>
        <dbReference type="EMBL" id="KAK6502652.1"/>
    </source>
</evidence>
<sequence length="234" mass="26470">MSENTYFSPPSVSPATGAKLESIPEGIVPTTSSCTVSTDKVTLIPISSKERLDAKIGLLRDMIKHMETFNDYDGDKVAIAKLAARVVNEFDNDIIHVYNLSLKIVTDTSREIETLTYISLENLHLYSSRYKTILDSIIDIPTLIKAAIDSNILNHLPAQESIGYKTKLESRTVKLTVLRSEVENKLISVEAKIDHERRLAFDDDFTLVSRKKPVKREDPNPYDTRPKRFQSSHY</sequence>
<dbReference type="EMBL" id="JAVHJM010000011">
    <property type="protein sequence ID" value="KAK6502652.1"/>
    <property type="molecule type" value="Genomic_DNA"/>
</dbReference>
<evidence type="ECO:0000313" key="3">
    <source>
        <dbReference type="Proteomes" id="UP001307849"/>
    </source>
</evidence>
<comment type="caution">
    <text evidence="2">The sequence shown here is derived from an EMBL/GenBank/DDBJ whole genome shotgun (WGS) entry which is preliminary data.</text>
</comment>
<feature type="region of interest" description="Disordered" evidence="1">
    <location>
        <begin position="212"/>
        <end position="234"/>
    </location>
</feature>
<dbReference type="Proteomes" id="UP001307849">
    <property type="component" value="Unassembled WGS sequence"/>
</dbReference>
<proteinExistence type="predicted"/>
<accession>A0AAN8N534</accession>
<reference evidence="2 3" key="1">
    <citation type="submission" date="2019-10" db="EMBL/GenBank/DDBJ databases">
        <authorList>
            <person name="Palmer J.M."/>
        </authorList>
    </citation>
    <scope>NUCLEOTIDE SEQUENCE [LARGE SCALE GENOMIC DNA]</scope>
    <source>
        <strain evidence="2 3">TWF506</strain>
    </source>
</reference>
<protein>
    <submittedName>
        <fullName evidence="2">Uncharacterized protein</fullName>
    </submittedName>
</protein>
<dbReference type="AlphaFoldDB" id="A0AAN8N534"/>
<gene>
    <name evidence="2" type="ORF">TWF506_003230</name>
</gene>
<organism evidence="2 3">
    <name type="scientific">Arthrobotrys conoides</name>
    <dbReference type="NCBI Taxonomy" id="74498"/>
    <lineage>
        <taxon>Eukaryota</taxon>
        <taxon>Fungi</taxon>
        <taxon>Dikarya</taxon>
        <taxon>Ascomycota</taxon>
        <taxon>Pezizomycotina</taxon>
        <taxon>Orbiliomycetes</taxon>
        <taxon>Orbiliales</taxon>
        <taxon>Orbiliaceae</taxon>
        <taxon>Arthrobotrys</taxon>
    </lineage>
</organism>
<name>A0AAN8N534_9PEZI</name>
<keyword evidence="3" id="KW-1185">Reference proteome</keyword>
<evidence type="ECO:0000256" key="1">
    <source>
        <dbReference type="SAM" id="MobiDB-lite"/>
    </source>
</evidence>